<feature type="transmembrane region" description="Helical" evidence="2">
    <location>
        <begin position="40"/>
        <end position="61"/>
    </location>
</feature>
<reference evidence="3 4" key="1">
    <citation type="submission" date="2019-03" db="EMBL/GenBank/DDBJ databases">
        <title>Jiella endophytica sp. nov., a novel endophytic bacterium isolated from root of Ficus microcarpa Linn. f.</title>
        <authorList>
            <person name="Tuo L."/>
        </authorList>
    </citation>
    <scope>NUCLEOTIDE SEQUENCE [LARGE SCALE GENOMIC DNA]</scope>
    <source>
        <strain evidence="3 4">CBS5Q-3</strain>
    </source>
</reference>
<dbReference type="Proteomes" id="UP000298179">
    <property type="component" value="Unassembled WGS sequence"/>
</dbReference>
<keyword evidence="2" id="KW-1133">Transmembrane helix</keyword>
<feature type="transmembrane region" description="Helical" evidence="2">
    <location>
        <begin position="67"/>
        <end position="84"/>
    </location>
</feature>
<evidence type="ECO:0000313" key="4">
    <source>
        <dbReference type="Proteomes" id="UP000298179"/>
    </source>
</evidence>
<protein>
    <submittedName>
        <fullName evidence="3">Uncharacterized protein</fullName>
    </submittedName>
</protein>
<name>A0A4Y8RE26_9HYPH</name>
<accession>A0A4Y8RE26</accession>
<keyword evidence="2" id="KW-0472">Membrane</keyword>
<evidence type="ECO:0000256" key="1">
    <source>
        <dbReference type="SAM" id="MobiDB-lite"/>
    </source>
</evidence>
<dbReference type="RefSeq" id="WP_134763407.1">
    <property type="nucleotide sequence ID" value="NZ_SOZD01000006.1"/>
</dbReference>
<feature type="region of interest" description="Disordered" evidence="1">
    <location>
        <begin position="1"/>
        <end position="30"/>
    </location>
</feature>
<comment type="caution">
    <text evidence="3">The sequence shown here is derived from an EMBL/GenBank/DDBJ whole genome shotgun (WGS) entry which is preliminary data.</text>
</comment>
<gene>
    <name evidence="3" type="ORF">E3C22_18735</name>
</gene>
<dbReference type="EMBL" id="SOZD01000006">
    <property type="protein sequence ID" value="TFF19726.1"/>
    <property type="molecule type" value="Genomic_DNA"/>
</dbReference>
<keyword evidence="2" id="KW-0812">Transmembrane</keyword>
<dbReference type="AlphaFoldDB" id="A0A4Y8RE26"/>
<sequence length="97" mass="10289">MEGEERPAETATSPVPPAAGAAGGNKTEGEREQVKLEANYMNGIAIGVFIVGGFTIPTSIVLNSGDYVFAVIFAPFCFVASFILHKAAKRSLKELDR</sequence>
<evidence type="ECO:0000313" key="3">
    <source>
        <dbReference type="EMBL" id="TFF19726.1"/>
    </source>
</evidence>
<organism evidence="3 4">
    <name type="scientific">Jiella endophytica</name>
    <dbReference type="NCBI Taxonomy" id="2558362"/>
    <lineage>
        <taxon>Bacteria</taxon>
        <taxon>Pseudomonadati</taxon>
        <taxon>Pseudomonadota</taxon>
        <taxon>Alphaproteobacteria</taxon>
        <taxon>Hyphomicrobiales</taxon>
        <taxon>Aurantimonadaceae</taxon>
        <taxon>Jiella</taxon>
    </lineage>
</organism>
<keyword evidence="4" id="KW-1185">Reference proteome</keyword>
<evidence type="ECO:0000256" key="2">
    <source>
        <dbReference type="SAM" id="Phobius"/>
    </source>
</evidence>
<dbReference type="OrthoDB" id="7917145at2"/>
<proteinExistence type="predicted"/>